<reference evidence="1" key="1">
    <citation type="submission" date="2018-05" db="EMBL/GenBank/DDBJ databases">
        <authorList>
            <person name="Lanie J.A."/>
            <person name="Ng W.-L."/>
            <person name="Kazmierczak K.M."/>
            <person name="Andrzejewski T.M."/>
            <person name="Davidsen T.M."/>
            <person name="Wayne K.J."/>
            <person name="Tettelin H."/>
            <person name="Glass J.I."/>
            <person name="Rusch D."/>
            <person name="Podicherti R."/>
            <person name="Tsui H.-C.T."/>
            <person name="Winkler M.E."/>
        </authorList>
    </citation>
    <scope>NUCLEOTIDE SEQUENCE</scope>
</reference>
<protein>
    <submittedName>
        <fullName evidence="1">Uncharacterized protein</fullName>
    </submittedName>
</protein>
<proteinExistence type="predicted"/>
<feature type="non-terminal residue" evidence="1">
    <location>
        <position position="46"/>
    </location>
</feature>
<evidence type="ECO:0000313" key="1">
    <source>
        <dbReference type="EMBL" id="SVA98246.1"/>
    </source>
</evidence>
<dbReference type="AlphaFoldDB" id="A0A382A9N2"/>
<gene>
    <name evidence="1" type="ORF">METZ01_LOCUS151100</name>
</gene>
<accession>A0A382A9N2</accession>
<name>A0A382A9N2_9ZZZZ</name>
<dbReference type="EMBL" id="UINC01024503">
    <property type="protein sequence ID" value="SVA98246.1"/>
    <property type="molecule type" value="Genomic_DNA"/>
</dbReference>
<organism evidence="1">
    <name type="scientific">marine metagenome</name>
    <dbReference type="NCBI Taxonomy" id="408172"/>
    <lineage>
        <taxon>unclassified sequences</taxon>
        <taxon>metagenomes</taxon>
        <taxon>ecological metagenomes</taxon>
    </lineage>
</organism>
<sequence length="46" mass="5179">MVFGCYSLELKMERCPKALGRQSYMGTHLNAVVTSSEDEQSPDIQK</sequence>